<evidence type="ECO:0000313" key="4">
    <source>
        <dbReference type="EMBL" id="AZB02342.1"/>
    </source>
</evidence>
<keyword evidence="5" id="KW-1185">Reference proteome</keyword>
<comment type="subcellular location">
    <subcellularLocation>
        <location evidence="1">Secreted</location>
    </subcellularLocation>
</comment>
<evidence type="ECO:0000256" key="3">
    <source>
        <dbReference type="ARBA" id="ARBA00022729"/>
    </source>
</evidence>
<evidence type="ECO:0000313" key="5">
    <source>
        <dbReference type="Proteomes" id="UP000279541"/>
    </source>
</evidence>
<protein>
    <submittedName>
        <fullName evidence="4">Uncharacterized protein</fullName>
    </submittedName>
</protein>
<dbReference type="InterPro" id="IPR004153">
    <property type="entry name" value="CXCXC_repeat"/>
</dbReference>
<name>A0ABM7BT00_9FLAO</name>
<reference evidence="4 5" key="1">
    <citation type="submission" date="2018-11" db="EMBL/GenBank/DDBJ databases">
        <title>Proposal to divide the Flavobacteriaceae and reorganize its genera based on Amino Acid Identity values calculated from whole genome sequences.</title>
        <authorList>
            <person name="Nicholson A.C."/>
            <person name="Gulvik C.A."/>
            <person name="Whitney A.M."/>
            <person name="Humrighouse B.W."/>
            <person name="Bell M."/>
            <person name="Holmes B."/>
            <person name="Steigerwalt A.G."/>
            <person name="Villarma A."/>
            <person name="Sheth M."/>
            <person name="Batra D."/>
            <person name="Pryor J."/>
            <person name="Bernardet J.-F."/>
            <person name="Hugo C."/>
            <person name="Kampfer P."/>
            <person name="Newman J."/>
            <person name="McQuiston J.R."/>
        </authorList>
    </citation>
    <scope>NUCLEOTIDE SEQUENCE [LARGE SCALE GENOMIC DNA]</scope>
    <source>
        <strain evidence="4 5">DSM 16927</strain>
    </source>
</reference>
<keyword evidence="2" id="KW-0964">Secreted</keyword>
<proteinExistence type="predicted"/>
<accession>A0ABM7BT00</accession>
<organism evidence="4 5">
    <name type="scientific">Chryseobacterium joostei</name>
    <dbReference type="NCBI Taxonomy" id="112234"/>
    <lineage>
        <taxon>Bacteria</taxon>
        <taxon>Pseudomonadati</taxon>
        <taxon>Bacteroidota</taxon>
        <taxon>Flavobacteriia</taxon>
        <taxon>Flavobacteriales</taxon>
        <taxon>Weeksellaceae</taxon>
        <taxon>Chryseobacterium group</taxon>
        <taxon>Chryseobacterium</taxon>
    </lineage>
</organism>
<sequence length="20" mass="2549">MFSFPKTWDKNTCRSFIRKR</sequence>
<keyword evidence="3" id="KW-0732">Signal</keyword>
<evidence type="ECO:0000256" key="2">
    <source>
        <dbReference type="ARBA" id="ARBA00022525"/>
    </source>
</evidence>
<evidence type="ECO:0000256" key="1">
    <source>
        <dbReference type="ARBA" id="ARBA00004613"/>
    </source>
</evidence>
<gene>
    <name evidence="4" type="ORF">EG359_16625</name>
</gene>
<dbReference type="EMBL" id="CP033926">
    <property type="protein sequence ID" value="AZB02342.1"/>
    <property type="molecule type" value="Genomic_DNA"/>
</dbReference>
<dbReference type="Proteomes" id="UP000279541">
    <property type="component" value="Chromosome"/>
</dbReference>
<dbReference type="Pfam" id="PF03128">
    <property type="entry name" value="CXCXC"/>
    <property type="match status" value="1"/>
</dbReference>